<evidence type="ECO:0000256" key="3">
    <source>
        <dbReference type="ARBA" id="ARBA00023239"/>
    </source>
</evidence>
<keyword evidence="2" id="KW-0479">Metal-binding</keyword>
<dbReference type="Proteomes" id="UP001164693">
    <property type="component" value="Chromosome"/>
</dbReference>
<dbReference type="EMBL" id="CP097463">
    <property type="protein sequence ID" value="WAX59087.1"/>
    <property type="molecule type" value="Genomic_DNA"/>
</dbReference>
<dbReference type="RefSeq" id="WP_269445628.1">
    <property type="nucleotide sequence ID" value="NZ_CP097463.1"/>
</dbReference>
<protein>
    <submittedName>
        <fullName evidence="5">Aldolase/citrate lyase family protein</fullName>
    </submittedName>
</protein>
<reference evidence="5" key="1">
    <citation type="submission" date="2022-05" db="EMBL/GenBank/DDBJ databases">
        <title>Jatrophihabitans sp. SB3-54 whole genome sequence.</title>
        <authorList>
            <person name="Suh M.K."/>
            <person name="Eom M.K."/>
            <person name="Kim J.S."/>
            <person name="Kim H.S."/>
            <person name="Do H.E."/>
            <person name="Shin Y.K."/>
            <person name="Lee J.-S."/>
        </authorList>
    </citation>
    <scope>NUCLEOTIDE SEQUENCE</scope>
    <source>
        <strain evidence="5">SB3-54</strain>
    </source>
</reference>
<evidence type="ECO:0000256" key="2">
    <source>
        <dbReference type="ARBA" id="ARBA00022723"/>
    </source>
</evidence>
<evidence type="ECO:0000259" key="4">
    <source>
        <dbReference type="Pfam" id="PF03328"/>
    </source>
</evidence>
<evidence type="ECO:0000313" key="6">
    <source>
        <dbReference type="Proteomes" id="UP001164693"/>
    </source>
</evidence>
<dbReference type="SUPFAM" id="SSF51621">
    <property type="entry name" value="Phosphoenolpyruvate/pyruvate domain"/>
    <property type="match status" value="1"/>
</dbReference>
<name>A0ABY7K6E7_9ACTN</name>
<dbReference type="InterPro" id="IPR015813">
    <property type="entry name" value="Pyrv/PenolPyrv_kinase-like_dom"/>
</dbReference>
<feature type="domain" description="HpcH/HpaI aldolase/citrate lyase" evidence="4">
    <location>
        <begin position="23"/>
        <end position="218"/>
    </location>
</feature>
<comment type="similarity">
    <text evidence="1">Belongs to the HpcH/HpaI aldolase family.</text>
</comment>
<dbReference type="PANTHER" id="PTHR30502">
    <property type="entry name" value="2-KETO-3-DEOXY-L-RHAMNONATE ALDOLASE"/>
    <property type="match status" value="1"/>
</dbReference>
<organism evidence="5 6">
    <name type="scientific">Jatrophihabitans cynanchi</name>
    <dbReference type="NCBI Taxonomy" id="2944128"/>
    <lineage>
        <taxon>Bacteria</taxon>
        <taxon>Bacillati</taxon>
        <taxon>Actinomycetota</taxon>
        <taxon>Actinomycetes</taxon>
        <taxon>Jatrophihabitantales</taxon>
        <taxon>Jatrophihabitantaceae</taxon>
        <taxon>Jatrophihabitans</taxon>
    </lineage>
</organism>
<keyword evidence="3 5" id="KW-0456">Lyase</keyword>
<dbReference type="GO" id="GO:0016829">
    <property type="term" value="F:lyase activity"/>
    <property type="evidence" value="ECO:0007669"/>
    <property type="project" value="UniProtKB-KW"/>
</dbReference>
<keyword evidence="6" id="KW-1185">Reference proteome</keyword>
<dbReference type="InterPro" id="IPR040442">
    <property type="entry name" value="Pyrv_kinase-like_dom_sf"/>
</dbReference>
<proteinExistence type="inferred from homology"/>
<dbReference type="InterPro" id="IPR050251">
    <property type="entry name" value="HpcH-HpaI_aldolase"/>
</dbReference>
<accession>A0ABY7K6E7</accession>
<dbReference type="Pfam" id="PF03328">
    <property type="entry name" value="HpcH_HpaI"/>
    <property type="match status" value="1"/>
</dbReference>
<evidence type="ECO:0000256" key="1">
    <source>
        <dbReference type="ARBA" id="ARBA00005568"/>
    </source>
</evidence>
<sequence length="255" mass="26067">MSTLHDRRRALRERLAAGHRLVGTFVKLGTPDVLELVAAAGFDLAVVDLEHSTLTEADAIALVRHADVCGLAALVRVPAVDAPLVARLLENGAAGIQLSMVRGAEQTRALVAAARFAPAGERSVSLANRVAGFGAVALADFLRAEADAPPLLVGQIETRVDQPWPDVLRGLDVAFVGTTDLSVSLGLPPAPELATAVEQVRAGAAAAGVAFGGWSANRASAAAQGLAEAGYLLVGSDLQILAAGLRAAAPVKEDS</sequence>
<dbReference type="Gene3D" id="3.20.20.60">
    <property type="entry name" value="Phosphoenolpyruvate-binding domains"/>
    <property type="match status" value="1"/>
</dbReference>
<gene>
    <name evidence="5" type="ORF">M6B22_10085</name>
</gene>
<dbReference type="PANTHER" id="PTHR30502:SF0">
    <property type="entry name" value="PHOSPHOENOLPYRUVATE CARBOXYLASE FAMILY PROTEIN"/>
    <property type="match status" value="1"/>
</dbReference>
<dbReference type="InterPro" id="IPR005000">
    <property type="entry name" value="Aldolase/citrate-lyase_domain"/>
</dbReference>
<evidence type="ECO:0000313" key="5">
    <source>
        <dbReference type="EMBL" id="WAX59087.1"/>
    </source>
</evidence>